<evidence type="ECO:0000313" key="7">
    <source>
        <dbReference type="EnsemblMetazoa" id="CJA40015.1"/>
    </source>
</evidence>
<dbReference type="InterPro" id="IPR003020">
    <property type="entry name" value="HCO3_transpt_euk"/>
</dbReference>
<dbReference type="AlphaFoldDB" id="A0A8R1IN99"/>
<dbReference type="Pfam" id="PF00955">
    <property type="entry name" value="HCO3_cotransp"/>
    <property type="match status" value="1"/>
</dbReference>
<keyword evidence="4 5" id="KW-0472">Membrane</keyword>
<dbReference type="PRINTS" id="PR01231">
    <property type="entry name" value="HCO3TRNSPORT"/>
</dbReference>
<dbReference type="PANTHER" id="PTHR11453:SF36">
    <property type="entry name" value="ANION EXCHANGE PROTEIN"/>
    <property type="match status" value="1"/>
</dbReference>
<reference evidence="7" key="2">
    <citation type="submission" date="2022-06" db="UniProtKB">
        <authorList>
            <consortium name="EnsemblMetazoa"/>
        </authorList>
    </citation>
    <scope>IDENTIFICATION</scope>
    <source>
        <strain evidence="7">DF5081</strain>
    </source>
</reference>
<dbReference type="GO" id="GO:0008510">
    <property type="term" value="F:sodium:bicarbonate symporter activity"/>
    <property type="evidence" value="ECO:0007669"/>
    <property type="project" value="TreeGrafter"/>
</dbReference>
<evidence type="ECO:0000256" key="4">
    <source>
        <dbReference type="ARBA" id="ARBA00023136"/>
    </source>
</evidence>
<comment type="subcellular location">
    <subcellularLocation>
        <location evidence="1">Membrane</location>
        <topology evidence="1">Multi-pass membrane protein</topology>
    </subcellularLocation>
</comment>
<sequence>MNAEKRSKRPKKANLQPTWEGRGWFIPPFAENEWWTAPLAIVPALLACILIFMDQQITTVIVNRKENKLKKGCGYHLDLFVLSFSILLVGFLGLPIYVAATVLSINHINSLK</sequence>
<dbReference type="GO" id="GO:0051453">
    <property type="term" value="P:regulation of intracellular pH"/>
    <property type="evidence" value="ECO:0007669"/>
    <property type="project" value="TreeGrafter"/>
</dbReference>
<feature type="domain" description="Bicarbonate transporter-like transmembrane" evidence="6">
    <location>
        <begin position="13"/>
        <end position="112"/>
    </location>
</feature>
<evidence type="ECO:0000313" key="8">
    <source>
        <dbReference type="Proteomes" id="UP000005237"/>
    </source>
</evidence>
<reference evidence="8" key="1">
    <citation type="submission" date="2010-08" db="EMBL/GenBank/DDBJ databases">
        <authorList>
            <consortium name="Caenorhabditis japonica Sequencing Consortium"/>
            <person name="Wilson R.K."/>
        </authorList>
    </citation>
    <scope>NUCLEOTIDE SEQUENCE [LARGE SCALE GENOMIC DNA]</scope>
    <source>
        <strain evidence="8">DF5081</strain>
    </source>
</reference>
<feature type="transmembrane region" description="Helical" evidence="5">
    <location>
        <begin position="74"/>
        <end position="100"/>
    </location>
</feature>
<dbReference type="PANTHER" id="PTHR11453">
    <property type="entry name" value="ANION EXCHANGE PROTEIN"/>
    <property type="match status" value="1"/>
</dbReference>
<keyword evidence="8" id="KW-1185">Reference proteome</keyword>
<keyword evidence="2 5" id="KW-0812">Transmembrane</keyword>
<evidence type="ECO:0000256" key="2">
    <source>
        <dbReference type="ARBA" id="ARBA00022692"/>
    </source>
</evidence>
<dbReference type="GO" id="GO:0005886">
    <property type="term" value="C:plasma membrane"/>
    <property type="evidence" value="ECO:0007669"/>
    <property type="project" value="TreeGrafter"/>
</dbReference>
<evidence type="ECO:0000259" key="6">
    <source>
        <dbReference type="Pfam" id="PF00955"/>
    </source>
</evidence>
<dbReference type="GO" id="GO:0005452">
    <property type="term" value="F:solute:inorganic anion antiporter activity"/>
    <property type="evidence" value="ECO:0007669"/>
    <property type="project" value="InterPro"/>
</dbReference>
<dbReference type="Proteomes" id="UP000005237">
    <property type="component" value="Unassembled WGS sequence"/>
</dbReference>
<feature type="transmembrane region" description="Helical" evidence="5">
    <location>
        <begin position="34"/>
        <end position="53"/>
    </location>
</feature>
<name>A0A8R1IN99_CAEJA</name>
<evidence type="ECO:0000256" key="1">
    <source>
        <dbReference type="ARBA" id="ARBA00004141"/>
    </source>
</evidence>
<dbReference type="GO" id="GO:0006820">
    <property type="term" value="P:monoatomic anion transport"/>
    <property type="evidence" value="ECO:0007669"/>
    <property type="project" value="InterPro"/>
</dbReference>
<keyword evidence="3 5" id="KW-1133">Transmembrane helix</keyword>
<protein>
    <submittedName>
        <fullName evidence="7">HCO3_cotransp domain-containing protein</fullName>
    </submittedName>
</protein>
<accession>A0A8R1IN99</accession>
<organism evidence="7 8">
    <name type="scientific">Caenorhabditis japonica</name>
    <dbReference type="NCBI Taxonomy" id="281687"/>
    <lineage>
        <taxon>Eukaryota</taxon>
        <taxon>Metazoa</taxon>
        <taxon>Ecdysozoa</taxon>
        <taxon>Nematoda</taxon>
        <taxon>Chromadorea</taxon>
        <taxon>Rhabditida</taxon>
        <taxon>Rhabditina</taxon>
        <taxon>Rhabditomorpha</taxon>
        <taxon>Rhabditoidea</taxon>
        <taxon>Rhabditidae</taxon>
        <taxon>Peloderinae</taxon>
        <taxon>Caenorhabditis</taxon>
    </lineage>
</organism>
<evidence type="ECO:0000256" key="3">
    <source>
        <dbReference type="ARBA" id="ARBA00022989"/>
    </source>
</evidence>
<dbReference type="InterPro" id="IPR011531">
    <property type="entry name" value="HCO3_transpt-like_TM_dom"/>
</dbReference>
<proteinExistence type="predicted"/>
<evidence type="ECO:0000256" key="5">
    <source>
        <dbReference type="SAM" id="Phobius"/>
    </source>
</evidence>
<dbReference type="EnsemblMetazoa" id="CJA40015.1">
    <property type="protein sequence ID" value="CJA40015.1"/>
    <property type="gene ID" value="WBGene00215863"/>
</dbReference>